<dbReference type="Proteomes" id="UP000790709">
    <property type="component" value="Unassembled WGS sequence"/>
</dbReference>
<organism evidence="1 2">
    <name type="scientific">Leucogyrophana mollusca</name>
    <dbReference type="NCBI Taxonomy" id="85980"/>
    <lineage>
        <taxon>Eukaryota</taxon>
        <taxon>Fungi</taxon>
        <taxon>Dikarya</taxon>
        <taxon>Basidiomycota</taxon>
        <taxon>Agaricomycotina</taxon>
        <taxon>Agaricomycetes</taxon>
        <taxon>Agaricomycetidae</taxon>
        <taxon>Boletales</taxon>
        <taxon>Boletales incertae sedis</taxon>
        <taxon>Leucogyrophana</taxon>
    </lineage>
</organism>
<gene>
    <name evidence="1" type="ORF">BV22DRAFT_1132124</name>
</gene>
<comment type="caution">
    <text evidence="1">The sequence shown here is derived from an EMBL/GenBank/DDBJ whole genome shotgun (WGS) entry which is preliminary data.</text>
</comment>
<name>A0ACB8B8T3_9AGAM</name>
<sequence length="227" mass="24858">MESTPHITLYALGYKNLPFTTVWIEFPDIEPRMKALGATPSPKSPTRYTLPVIEDTKTSAVVMDSLAIAAYLDRTYPDTPSLLPQSNSDSAAKDSDATNDAPASPASLAALTTALSALASSPHMHTTPTQRSKNLQKWEKFGSAAWSEENWRALEDAWGVVDGWYAAAGQRDQYLLGPTPTHADFALAAQLKSFQLLLTPQEWARVCAWHGGRWAALLGAVEEWWVV</sequence>
<protein>
    <submittedName>
        <fullName evidence="1">Uncharacterized protein</fullName>
    </submittedName>
</protein>
<accession>A0ACB8B8T3</accession>
<evidence type="ECO:0000313" key="2">
    <source>
        <dbReference type="Proteomes" id="UP000790709"/>
    </source>
</evidence>
<evidence type="ECO:0000313" key="1">
    <source>
        <dbReference type="EMBL" id="KAH7921616.1"/>
    </source>
</evidence>
<proteinExistence type="predicted"/>
<keyword evidence="2" id="KW-1185">Reference proteome</keyword>
<reference evidence="1" key="1">
    <citation type="journal article" date="2021" name="New Phytol.">
        <title>Evolutionary innovations through gain and loss of genes in the ectomycorrhizal Boletales.</title>
        <authorList>
            <person name="Wu G."/>
            <person name="Miyauchi S."/>
            <person name="Morin E."/>
            <person name="Kuo A."/>
            <person name="Drula E."/>
            <person name="Varga T."/>
            <person name="Kohler A."/>
            <person name="Feng B."/>
            <person name="Cao Y."/>
            <person name="Lipzen A."/>
            <person name="Daum C."/>
            <person name="Hundley H."/>
            <person name="Pangilinan J."/>
            <person name="Johnson J."/>
            <person name="Barry K."/>
            <person name="LaButti K."/>
            <person name="Ng V."/>
            <person name="Ahrendt S."/>
            <person name="Min B."/>
            <person name="Choi I.G."/>
            <person name="Park H."/>
            <person name="Plett J.M."/>
            <person name="Magnuson J."/>
            <person name="Spatafora J.W."/>
            <person name="Nagy L.G."/>
            <person name="Henrissat B."/>
            <person name="Grigoriev I.V."/>
            <person name="Yang Z.L."/>
            <person name="Xu J."/>
            <person name="Martin F.M."/>
        </authorList>
    </citation>
    <scope>NUCLEOTIDE SEQUENCE</scope>
    <source>
        <strain evidence="1">KUC20120723A-06</strain>
    </source>
</reference>
<dbReference type="EMBL" id="MU266518">
    <property type="protein sequence ID" value="KAH7921616.1"/>
    <property type="molecule type" value="Genomic_DNA"/>
</dbReference>